<name>A0A6J4RP82_9ACTN</name>
<proteinExistence type="predicted"/>
<evidence type="ECO:0000259" key="1">
    <source>
        <dbReference type="Pfam" id="PF01464"/>
    </source>
</evidence>
<dbReference type="PANTHER" id="PTHR37423">
    <property type="entry name" value="SOLUBLE LYTIC MUREIN TRANSGLYCOSYLASE-RELATED"/>
    <property type="match status" value="1"/>
</dbReference>
<keyword evidence="2" id="KW-0378">Hydrolase</keyword>
<dbReference type="InterPro" id="IPR008258">
    <property type="entry name" value="Transglycosylase_SLT_dom_1"/>
</dbReference>
<organism evidence="2">
    <name type="scientific">uncultured Solirubrobacteraceae bacterium</name>
    <dbReference type="NCBI Taxonomy" id="1162706"/>
    <lineage>
        <taxon>Bacteria</taxon>
        <taxon>Bacillati</taxon>
        <taxon>Actinomycetota</taxon>
        <taxon>Thermoleophilia</taxon>
        <taxon>Solirubrobacterales</taxon>
        <taxon>Solirubrobacteraceae</taxon>
        <taxon>environmental samples</taxon>
    </lineage>
</organism>
<dbReference type="GO" id="GO:0016798">
    <property type="term" value="F:hydrolase activity, acting on glycosyl bonds"/>
    <property type="evidence" value="ECO:0007669"/>
    <property type="project" value="UniProtKB-KW"/>
</dbReference>
<keyword evidence="2" id="KW-0326">Glycosidase</keyword>
<dbReference type="CDD" id="cd16896">
    <property type="entry name" value="LT_Slt70-like"/>
    <property type="match status" value="1"/>
</dbReference>
<dbReference type="EC" id="3.2.1.-" evidence="2"/>
<accession>A0A6J4RP82</accession>
<dbReference type="InterPro" id="IPR023346">
    <property type="entry name" value="Lysozyme-like_dom_sf"/>
</dbReference>
<dbReference type="PANTHER" id="PTHR37423:SF5">
    <property type="entry name" value="SOLUBLE LYTIC MUREIN TRANSGLYCOSYLASE"/>
    <property type="match status" value="1"/>
</dbReference>
<dbReference type="EMBL" id="CADCVQ010000035">
    <property type="protein sequence ID" value="CAA9478246.1"/>
    <property type="molecule type" value="Genomic_DNA"/>
</dbReference>
<dbReference type="Gene3D" id="1.10.530.10">
    <property type="match status" value="1"/>
</dbReference>
<dbReference type="AlphaFoldDB" id="A0A6J4RP82"/>
<protein>
    <submittedName>
        <fullName evidence="2">GH23</fullName>
        <ecNumber evidence="2">3.2.1.-</ecNumber>
    </submittedName>
</protein>
<sequence length="215" mass="24109">MSTRTVTARAPATRRRSHVALRRRRRRRMTLMLGTALLAALLAAVVVPRLPDVVRELQLPLAHEDIIRQQASQKQLDPSLLAAVIYAESRFRDATSHAGARGLMQITPATARYIAKLSGGTQFEQGDLSTPQINISYGAYYLRYLLKRYGGNTVLALAAYNGGEGNVDRWIVDASMSRRAFVIDQIPFAETREYVTRVLDARASYREKYSRELGL</sequence>
<dbReference type="Pfam" id="PF01464">
    <property type="entry name" value="SLT"/>
    <property type="match status" value="1"/>
</dbReference>
<reference evidence="2" key="1">
    <citation type="submission" date="2020-02" db="EMBL/GenBank/DDBJ databases">
        <authorList>
            <person name="Meier V. D."/>
        </authorList>
    </citation>
    <scope>NUCLEOTIDE SEQUENCE</scope>
    <source>
        <strain evidence="2">AVDCRST_MAG67</strain>
    </source>
</reference>
<dbReference type="SUPFAM" id="SSF53955">
    <property type="entry name" value="Lysozyme-like"/>
    <property type="match status" value="1"/>
</dbReference>
<gene>
    <name evidence="2" type="ORF">AVDCRST_MAG67-679</name>
</gene>
<feature type="domain" description="Transglycosylase SLT" evidence="1">
    <location>
        <begin position="66"/>
        <end position="172"/>
    </location>
</feature>
<evidence type="ECO:0000313" key="2">
    <source>
        <dbReference type="EMBL" id="CAA9478246.1"/>
    </source>
</evidence>